<dbReference type="GO" id="GO:0032259">
    <property type="term" value="P:methylation"/>
    <property type="evidence" value="ECO:0007669"/>
    <property type="project" value="UniProtKB-KW"/>
</dbReference>
<keyword evidence="2" id="KW-0489">Methyltransferase</keyword>
<dbReference type="eggNOG" id="COG2226">
    <property type="taxonomic scope" value="Bacteria"/>
</dbReference>
<sequence>MQLMEALGRGYCRLILRDKTYTDIFGSERRKMEKQALINQWLYEQEIAHIKGWDFSHIRGRYKEEDDLPWDFENIIKSYLNDKDYLLDMETGGGEFLLSFMVNAKHTAAIEGYEPNIKICEERLLPLGIDFKACDGGDILPFEDNYFDIITNRHGQYNINEIKRTLKSGGVFLTQQVGAENDRELVELLIGDVEIPFPEAYLSIARQKFTDNGFDIVEADEVYRPIEFYDVGALVWFARIIDWEFPGFEVERYQDKLFKAQEILDKEGVIKGKIHRYYFVAKKK</sequence>
<evidence type="ECO:0000259" key="1">
    <source>
        <dbReference type="Pfam" id="PF08241"/>
    </source>
</evidence>
<evidence type="ECO:0000313" key="2">
    <source>
        <dbReference type="EMBL" id="EEJ52416.1"/>
    </source>
</evidence>
<organism evidence="2 3">
    <name type="scientific">Oribacterium sinus F0268</name>
    <dbReference type="NCBI Taxonomy" id="585501"/>
    <lineage>
        <taxon>Bacteria</taxon>
        <taxon>Bacillati</taxon>
        <taxon>Bacillota</taxon>
        <taxon>Clostridia</taxon>
        <taxon>Lachnospirales</taxon>
        <taxon>Lachnospiraceae</taxon>
        <taxon>Oribacterium</taxon>
    </lineage>
</organism>
<comment type="caution">
    <text evidence="2">The sequence shown here is derived from an EMBL/GenBank/DDBJ whole genome shotgun (WGS) entry which is preliminary data.</text>
</comment>
<dbReference type="PANTHER" id="PTHR43460">
    <property type="entry name" value="METHYLTRANSFERASE"/>
    <property type="match status" value="1"/>
</dbReference>
<accession>C2KUY6</accession>
<dbReference type="HOGENOM" id="CLU_091968_1_0_9"/>
<keyword evidence="2" id="KW-0808">Transferase</keyword>
<dbReference type="CDD" id="cd02440">
    <property type="entry name" value="AdoMet_MTases"/>
    <property type="match status" value="1"/>
</dbReference>
<dbReference type="Gene3D" id="3.40.50.150">
    <property type="entry name" value="Vaccinia Virus protein VP39"/>
    <property type="match status" value="1"/>
</dbReference>
<dbReference type="Proteomes" id="UP000004121">
    <property type="component" value="Unassembled WGS sequence"/>
</dbReference>
<reference evidence="2 3" key="1">
    <citation type="submission" date="2009-04" db="EMBL/GenBank/DDBJ databases">
        <authorList>
            <person name="Qin X."/>
            <person name="Bachman B."/>
            <person name="Battles P."/>
            <person name="Bell A."/>
            <person name="Bess C."/>
            <person name="Bickham C."/>
            <person name="Chaboub L."/>
            <person name="Chen D."/>
            <person name="Coyle M."/>
            <person name="Deiros D.R."/>
            <person name="Dinh H."/>
            <person name="Forbes L."/>
            <person name="Fowler G."/>
            <person name="Francisco L."/>
            <person name="Fu Q."/>
            <person name="Gubbala S."/>
            <person name="Hale W."/>
            <person name="Han Y."/>
            <person name="Hemphill L."/>
            <person name="Highlander S.K."/>
            <person name="Hirani K."/>
            <person name="Hogues M."/>
            <person name="Jackson L."/>
            <person name="Jakkamsetti A."/>
            <person name="Javaid M."/>
            <person name="Jiang H."/>
            <person name="Korchina V."/>
            <person name="Kovar C."/>
            <person name="Lara F."/>
            <person name="Lee S."/>
            <person name="Mata R."/>
            <person name="Mathew T."/>
            <person name="Moen C."/>
            <person name="Morales K."/>
            <person name="Munidasa M."/>
            <person name="Nazareth L."/>
            <person name="Ngo R."/>
            <person name="Nguyen L."/>
            <person name="Okwuonu G."/>
            <person name="Ongeri F."/>
            <person name="Patil S."/>
            <person name="Petrosino J."/>
            <person name="Pham C."/>
            <person name="Pham P."/>
            <person name="Pu L.-L."/>
            <person name="Puazo M."/>
            <person name="Raj R."/>
            <person name="Reid J."/>
            <person name="Rouhana J."/>
            <person name="Saada N."/>
            <person name="Shang Y."/>
            <person name="Simmons D."/>
            <person name="Thornton R."/>
            <person name="Warren J."/>
            <person name="Weissenberger G."/>
            <person name="Zhang J."/>
            <person name="Zhang L."/>
            <person name="Zhou C."/>
            <person name="Zhu D."/>
            <person name="Muzny D."/>
            <person name="Worley K."/>
            <person name="Gibbs R."/>
        </authorList>
    </citation>
    <scope>NUCLEOTIDE SEQUENCE [LARGE SCALE GENOMIC DNA]</scope>
    <source>
        <strain evidence="2 3">F0268</strain>
    </source>
</reference>
<gene>
    <name evidence="2" type="ORF">HMPREF6123_0305</name>
</gene>
<dbReference type="PANTHER" id="PTHR43460:SF1">
    <property type="entry name" value="METHYLTRANSFERASE TYPE 11 DOMAIN-CONTAINING PROTEIN"/>
    <property type="match status" value="1"/>
</dbReference>
<dbReference type="EMBL" id="ACKX01000032">
    <property type="protein sequence ID" value="EEJ52416.1"/>
    <property type="molecule type" value="Genomic_DNA"/>
</dbReference>
<dbReference type="InterPro" id="IPR052939">
    <property type="entry name" value="23S_rRNA_MeTrnsfrase_RlmA"/>
</dbReference>
<dbReference type="STRING" id="585501.HMPREF6123_0305"/>
<evidence type="ECO:0000313" key="3">
    <source>
        <dbReference type="Proteomes" id="UP000004121"/>
    </source>
</evidence>
<dbReference type="InterPro" id="IPR013216">
    <property type="entry name" value="Methyltransf_11"/>
</dbReference>
<dbReference type="Pfam" id="PF08241">
    <property type="entry name" value="Methyltransf_11"/>
    <property type="match status" value="1"/>
</dbReference>
<protein>
    <submittedName>
        <fullName evidence="2">Methyltransferase domain protein</fullName>
    </submittedName>
</protein>
<proteinExistence type="predicted"/>
<dbReference type="InterPro" id="IPR029063">
    <property type="entry name" value="SAM-dependent_MTases_sf"/>
</dbReference>
<dbReference type="GO" id="GO:0008757">
    <property type="term" value="F:S-adenosylmethionine-dependent methyltransferase activity"/>
    <property type="evidence" value="ECO:0007669"/>
    <property type="project" value="InterPro"/>
</dbReference>
<name>C2KUY6_9FIRM</name>
<keyword evidence="3" id="KW-1185">Reference proteome</keyword>
<dbReference type="AlphaFoldDB" id="C2KUY6"/>
<dbReference type="InParanoid" id="C2KUY6"/>
<feature type="domain" description="Methyltransferase type 11" evidence="1">
    <location>
        <begin position="87"/>
        <end position="173"/>
    </location>
</feature>
<dbReference type="SUPFAM" id="SSF53335">
    <property type="entry name" value="S-adenosyl-L-methionine-dependent methyltransferases"/>
    <property type="match status" value="1"/>
</dbReference>